<dbReference type="NCBIfam" id="TIGR00815">
    <property type="entry name" value="sulP"/>
    <property type="match status" value="1"/>
</dbReference>
<protein>
    <submittedName>
        <fullName evidence="8">SLC26A/SulP transporter</fullName>
    </submittedName>
</protein>
<dbReference type="InterPro" id="IPR001902">
    <property type="entry name" value="SLC26A/SulP_fam"/>
</dbReference>
<organism evidence="8 9">
    <name type="scientific">Artemisia annua</name>
    <name type="common">Sweet wormwood</name>
    <dbReference type="NCBI Taxonomy" id="35608"/>
    <lineage>
        <taxon>Eukaryota</taxon>
        <taxon>Viridiplantae</taxon>
        <taxon>Streptophyta</taxon>
        <taxon>Embryophyta</taxon>
        <taxon>Tracheophyta</taxon>
        <taxon>Spermatophyta</taxon>
        <taxon>Magnoliopsida</taxon>
        <taxon>eudicotyledons</taxon>
        <taxon>Gunneridae</taxon>
        <taxon>Pentapetalae</taxon>
        <taxon>asterids</taxon>
        <taxon>campanulids</taxon>
        <taxon>Asterales</taxon>
        <taxon>Asteraceae</taxon>
        <taxon>Asteroideae</taxon>
        <taxon>Anthemideae</taxon>
        <taxon>Artemisiinae</taxon>
        <taxon>Artemisia</taxon>
    </lineage>
</organism>
<dbReference type="Proteomes" id="UP000245207">
    <property type="component" value="Unassembled WGS sequence"/>
</dbReference>
<dbReference type="PROSITE" id="PS50801">
    <property type="entry name" value="STAS"/>
    <property type="match status" value="1"/>
</dbReference>
<dbReference type="InterPro" id="IPR036513">
    <property type="entry name" value="STAS_dom_sf"/>
</dbReference>
<evidence type="ECO:0000259" key="7">
    <source>
        <dbReference type="PROSITE" id="PS50801"/>
    </source>
</evidence>
<reference evidence="8 9" key="1">
    <citation type="journal article" date="2018" name="Mol. Plant">
        <title>The genome of Artemisia annua provides insight into the evolution of Asteraceae family and artemisinin biosynthesis.</title>
        <authorList>
            <person name="Shen Q."/>
            <person name="Zhang L."/>
            <person name="Liao Z."/>
            <person name="Wang S."/>
            <person name="Yan T."/>
            <person name="Shi P."/>
            <person name="Liu M."/>
            <person name="Fu X."/>
            <person name="Pan Q."/>
            <person name="Wang Y."/>
            <person name="Lv Z."/>
            <person name="Lu X."/>
            <person name="Zhang F."/>
            <person name="Jiang W."/>
            <person name="Ma Y."/>
            <person name="Chen M."/>
            <person name="Hao X."/>
            <person name="Li L."/>
            <person name="Tang Y."/>
            <person name="Lv G."/>
            <person name="Zhou Y."/>
            <person name="Sun X."/>
            <person name="Brodelius P.E."/>
            <person name="Rose J.K.C."/>
            <person name="Tang K."/>
        </authorList>
    </citation>
    <scope>NUCLEOTIDE SEQUENCE [LARGE SCALE GENOMIC DNA]</scope>
    <source>
        <strain evidence="9">cv. Huhao1</strain>
        <tissue evidence="8">Leaf</tissue>
    </source>
</reference>
<feature type="transmembrane region" description="Helical" evidence="6">
    <location>
        <begin position="98"/>
        <end position="115"/>
    </location>
</feature>
<evidence type="ECO:0000256" key="1">
    <source>
        <dbReference type="ARBA" id="ARBA00004141"/>
    </source>
</evidence>
<dbReference type="InterPro" id="IPR002645">
    <property type="entry name" value="STAS_dom"/>
</dbReference>
<dbReference type="AlphaFoldDB" id="A0A2U1PNN7"/>
<keyword evidence="5 6" id="KW-0472">Membrane</keyword>
<feature type="domain" description="STAS" evidence="7">
    <location>
        <begin position="368"/>
        <end position="492"/>
    </location>
</feature>
<evidence type="ECO:0000256" key="2">
    <source>
        <dbReference type="ARBA" id="ARBA00022448"/>
    </source>
</evidence>
<dbReference type="SUPFAM" id="SSF52091">
    <property type="entry name" value="SpoIIaa-like"/>
    <property type="match status" value="1"/>
</dbReference>
<evidence type="ECO:0000313" key="8">
    <source>
        <dbReference type="EMBL" id="PWA87396.1"/>
    </source>
</evidence>
<feature type="transmembrane region" description="Helical" evidence="6">
    <location>
        <begin position="282"/>
        <end position="300"/>
    </location>
</feature>
<comment type="subcellular location">
    <subcellularLocation>
        <location evidence="1">Membrane</location>
        <topology evidence="1">Multi-pass membrane protein</topology>
    </subcellularLocation>
</comment>
<accession>A0A2U1PNN7</accession>
<evidence type="ECO:0000256" key="6">
    <source>
        <dbReference type="SAM" id="Phobius"/>
    </source>
</evidence>
<sequence>MGSMLRQEVSPTQDPILFLQLAFTSTFFAGLFQASLGFLRLGFIIDFLSKATLIGFMAGAAIIVSLQQLKALLGITHFTKEMGLVPVMSSVFHNTKEWSWQTILMGSSFLIFLLVTRHISIKKPKLFWVSAGAPLLSVILSTLIIFVFKAQKHGISVIGKLEQGLNPPSWNMLHFHGSHIGLVLKTGLITGIISLTEGIAVGRTFAAIKNYQVDGNKEMIAIGVMNVVGSTTSCYITTGAFSRSAVNHNAGAKTAVSNIVMAVTVMVTLLFLMPLFRYTPNLVLGAIIVTAVVGLIDLPAAYQIWKVDKFDFVVMLCAFFGVIFISVQEGLALAVGISIFKMVLQMTRPKTVVLGNIPGTDIFRNKHQYKDAVSIPGFLILSIQAPINFANSNYLNDRIMRWILDYEDEEDTKSHSSLRYVLLDLAAVSAIDTNGVTFFQELRRVLEKKGVELVLVNPVGEVMEKLQNAGGTDNLLQPNMLYLTVGEAVSSLFSSMKRVSISQD</sequence>
<name>A0A2U1PNN7_ARTAN</name>
<dbReference type="Pfam" id="PF00916">
    <property type="entry name" value="Sulfate_transp"/>
    <property type="match status" value="1"/>
</dbReference>
<feature type="transmembrane region" description="Helical" evidence="6">
    <location>
        <begin position="220"/>
        <end position="242"/>
    </location>
</feature>
<feature type="transmembrane region" description="Helical" evidence="6">
    <location>
        <begin position="51"/>
        <end position="78"/>
    </location>
</feature>
<dbReference type="PANTHER" id="PTHR11814">
    <property type="entry name" value="SULFATE TRANSPORTER"/>
    <property type="match status" value="1"/>
</dbReference>
<feature type="transmembrane region" description="Helical" evidence="6">
    <location>
        <begin position="127"/>
        <end position="148"/>
    </location>
</feature>
<dbReference type="GO" id="GO:0055085">
    <property type="term" value="P:transmembrane transport"/>
    <property type="evidence" value="ECO:0007669"/>
    <property type="project" value="InterPro"/>
</dbReference>
<feature type="transmembrane region" description="Helical" evidence="6">
    <location>
        <begin position="254"/>
        <end position="275"/>
    </location>
</feature>
<proteinExistence type="predicted"/>
<dbReference type="Pfam" id="PF01740">
    <property type="entry name" value="STAS"/>
    <property type="match status" value="1"/>
</dbReference>
<keyword evidence="2" id="KW-0813">Transport</keyword>
<feature type="transmembrane region" description="Helical" evidence="6">
    <location>
        <begin position="188"/>
        <end position="208"/>
    </location>
</feature>
<keyword evidence="3 6" id="KW-0812">Transmembrane</keyword>
<dbReference type="InterPro" id="IPR011547">
    <property type="entry name" value="SLC26A/SulP_dom"/>
</dbReference>
<gene>
    <name evidence="8" type="ORF">CTI12_AA131350</name>
</gene>
<dbReference type="GO" id="GO:0016020">
    <property type="term" value="C:membrane"/>
    <property type="evidence" value="ECO:0007669"/>
    <property type="project" value="UniProtKB-SubCell"/>
</dbReference>
<dbReference type="CDD" id="cd07042">
    <property type="entry name" value="STAS_SulP_like_sulfate_transporter"/>
    <property type="match status" value="1"/>
</dbReference>
<feature type="transmembrane region" description="Helical" evidence="6">
    <location>
        <begin position="16"/>
        <end position="39"/>
    </location>
</feature>
<keyword evidence="9" id="KW-1185">Reference proteome</keyword>
<evidence type="ECO:0000256" key="5">
    <source>
        <dbReference type="ARBA" id="ARBA00023136"/>
    </source>
</evidence>
<evidence type="ECO:0000256" key="4">
    <source>
        <dbReference type="ARBA" id="ARBA00022989"/>
    </source>
</evidence>
<feature type="transmembrane region" description="Helical" evidence="6">
    <location>
        <begin position="312"/>
        <end position="340"/>
    </location>
</feature>
<evidence type="ECO:0000256" key="3">
    <source>
        <dbReference type="ARBA" id="ARBA00022692"/>
    </source>
</evidence>
<keyword evidence="4 6" id="KW-1133">Transmembrane helix</keyword>
<evidence type="ECO:0000313" key="9">
    <source>
        <dbReference type="Proteomes" id="UP000245207"/>
    </source>
</evidence>
<dbReference type="FunFam" id="3.30.750.24:FF:000002">
    <property type="entry name" value="Sulfate transporter 31"/>
    <property type="match status" value="1"/>
</dbReference>
<dbReference type="Gene3D" id="3.30.750.24">
    <property type="entry name" value="STAS domain"/>
    <property type="match status" value="1"/>
</dbReference>
<comment type="caution">
    <text evidence="8">The sequence shown here is derived from an EMBL/GenBank/DDBJ whole genome shotgun (WGS) entry which is preliminary data.</text>
</comment>
<dbReference type="EMBL" id="PKPP01000918">
    <property type="protein sequence ID" value="PWA87396.1"/>
    <property type="molecule type" value="Genomic_DNA"/>
</dbReference>
<dbReference type="OrthoDB" id="288203at2759"/>